<dbReference type="Pfam" id="PF00465">
    <property type="entry name" value="Fe-ADH"/>
    <property type="match status" value="1"/>
</dbReference>
<dbReference type="InterPro" id="IPR039697">
    <property type="entry name" value="Alcohol_dehydrogenase_Fe"/>
</dbReference>
<dbReference type="CDD" id="cd08551">
    <property type="entry name" value="Fe-ADH"/>
    <property type="match status" value="1"/>
</dbReference>
<evidence type="ECO:0000259" key="5">
    <source>
        <dbReference type="Pfam" id="PF25137"/>
    </source>
</evidence>
<feature type="domain" description="Alcohol dehydrogenase iron-type/glycerol dehydrogenase GldA" evidence="4">
    <location>
        <begin position="2"/>
        <end position="157"/>
    </location>
</feature>
<dbReference type="Pfam" id="PF25137">
    <property type="entry name" value="ADH_Fe_C"/>
    <property type="match status" value="1"/>
</dbReference>
<evidence type="ECO:0000313" key="6">
    <source>
        <dbReference type="EMBL" id="OCS86797.1"/>
    </source>
</evidence>
<dbReference type="PANTHER" id="PTHR11496">
    <property type="entry name" value="ALCOHOL DEHYDROGENASE"/>
    <property type="match status" value="1"/>
</dbReference>
<dbReference type="AlphaFoldDB" id="A0A1C0YI07"/>
<evidence type="ECO:0000256" key="1">
    <source>
        <dbReference type="ARBA" id="ARBA00007358"/>
    </source>
</evidence>
<dbReference type="GO" id="GO:0004022">
    <property type="term" value="F:alcohol dehydrogenase (NAD+) activity"/>
    <property type="evidence" value="ECO:0007669"/>
    <property type="project" value="TreeGrafter"/>
</dbReference>
<evidence type="ECO:0000313" key="7">
    <source>
        <dbReference type="Proteomes" id="UP000093199"/>
    </source>
</evidence>
<gene>
    <name evidence="6" type="ORF">A6M13_12520</name>
</gene>
<proteinExistence type="inferred from homology"/>
<reference evidence="6 7" key="1">
    <citation type="submission" date="2016-07" db="EMBL/GenBank/DDBJ databases">
        <title>Caryophanon tenue genome sequencing.</title>
        <authorList>
            <person name="Verma A."/>
            <person name="Pal Y."/>
            <person name="Krishnamurthi S."/>
        </authorList>
    </citation>
    <scope>NUCLEOTIDE SEQUENCE [LARGE SCALE GENOMIC DNA]</scope>
    <source>
        <strain evidence="6 7">DSM 14152</strain>
    </source>
</reference>
<organism evidence="6 7">
    <name type="scientific">Caryophanon tenue</name>
    <dbReference type="NCBI Taxonomy" id="33978"/>
    <lineage>
        <taxon>Bacteria</taxon>
        <taxon>Bacillati</taxon>
        <taxon>Bacillota</taxon>
        <taxon>Bacilli</taxon>
        <taxon>Bacillales</taxon>
        <taxon>Caryophanaceae</taxon>
        <taxon>Caryophanon</taxon>
    </lineage>
</organism>
<accession>A0A1C0YI07</accession>
<keyword evidence="7" id="KW-1185">Reference proteome</keyword>
<evidence type="ECO:0000256" key="2">
    <source>
        <dbReference type="ARBA" id="ARBA00023002"/>
    </source>
</evidence>
<evidence type="ECO:0000259" key="4">
    <source>
        <dbReference type="Pfam" id="PF00465"/>
    </source>
</evidence>
<dbReference type="EMBL" id="MASJ01000008">
    <property type="protein sequence ID" value="OCS86797.1"/>
    <property type="molecule type" value="Genomic_DNA"/>
</dbReference>
<dbReference type="Proteomes" id="UP000093199">
    <property type="component" value="Unassembled WGS sequence"/>
</dbReference>
<feature type="domain" description="Fe-containing alcohol dehydrogenase-like C-terminal" evidence="5">
    <location>
        <begin position="169"/>
        <end position="351"/>
    </location>
</feature>
<protein>
    <submittedName>
        <fullName evidence="6">Uncharacterized protein</fullName>
    </submittedName>
</protein>
<comment type="similarity">
    <text evidence="1">Belongs to the iron-containing alcohol dehydrogenase family.</text>
</comment>
<keyword evidence="3" id="KW-0520">NAD</keyword>
<dbReference type="InterPro" id="IPR018211">
    <property type="entry name" value="ADH_Fe_CS"/>
</dbReference>
<keyword evidence="2" id="KW-0560">Oxidoreductase</keyword>
<sequence>MPKKVMVARGEWQRVLNEQLALQQCTRPFLLYSGSVWRRHAVVIDGATYYEMPTGEPTLAMLEQVLARIDTHDAVVAIGGGSVIDMAKAVAALARNKTVPFEQLCTQAVERVPFIAIPTTAGTGSEATKVAVLTDEAAQKKVNPAHEQLVPDVAILDATLTTTLPLHITAFTALDALTHAIEAYVSTEANMFSDMYAEQAIALLARGLQQIQQAPDDVDVREQLLLGSFYAGVAFSNASTNLAHATGRALGVLAHLPHGQSVALMHPFVVTFSYEACQARYDRIAELLQTKNVALYLMQLNVDFHVWESARHLVPLLAQQKEQLTQLALSGNGIQTNRRIPTAQNITHLFTQLQQTLGGL</sequence>
<comment type="caution">
    <text evidence="6">The sequence shown here is derived from an EMBL/GenBank/DDBJ whole genome shotgun (WGS) entry which is preliminary data.</text>
</comment>
<dbReference type="InterPro" id="IPR056798">
    <property type="entry name" value="ADH_Fe_C"/>
</dbReference>
<dbReference type="GO" id="GO:0046872">
    <property type="term" value="F:metal ion binding"/>
    <property type="evidence" value="ECO:0007669"/>
    <property type="project" value="InterPro"/>
</dbReference>
<dbReference type="Gene3D" id="1.20.1090.10">
    <property type="entry name" value="Dehydroquinate synthase-like - alpha domain"/>
    <property type="match status" value="1"/>
</dbReference>
<dbReference type="OrthoDB" id="9815791at2"/>
<dbReference type="InterPro" id="IPR001670">
    <property type="entry name" value="ADH_Fe/GldA"/>
</dbReference>
<dbReference type="SUPFAM" id="SSF56796">
    <property type="entry name" value="Dehydroquinate synthase-like"/>
    <property type="match status" value="1"/>
</dbReference>
<evidence type="ECO:0000256" key="3">
    <source>
        <dbReference type="ARBA" id="ARBA00023027"/>
    </source>
</evidence>
<dbReference type="Gene3D" id="3.40.50.1970">
    <property type="match status" value="1"/>
</dbReference>
<dbReference type="STRING" id="33978.A6M13_12520"/>
<name>A0A1C0YI07_9BACL</name>
<dbReference type="PROSITE" id="PS00913">
    <property type="entry name" value="ADH_IRON_1"/>
    <property type="match status" value="1"/>
</dbReference>
<dbReference type="PANTHER" id="PTHR11496:SF102">
    <property type="entry name" value="ALCOHOL DEHYDROGENASE 4"/>
    <property type="match status" value="1"/>
</dbReference>